<sequence>MDTVITRERKKFMNRKLKFLIEFCLAIHGDLLDKRKSYQISLRREKVDTLISTKRRLRLKEQKTKIQQQNSQSYRQSEACFIKEFLMCMGHAIKSNEGLIVILICLLIIQFELNQRVCSMEKSWQNQNLIAGQLNEVRILIQSLEQERISVVIDKTNLLQLIDKILRREFEMYEYYLQKKYIVNILVELSLAKDQDLKKLLDKKYKFLSYMSKFTFLNAHNLPMLETGLWFMGNVTTDSNEARELIIQQTNVIQLIESTIIEQDYIHKNLFETICWVVSNLLKYDRLDEKNFISLCNVANVYLDADSDKIMTRDILISMAKQLSYRDKQKIRILEVQNSFQLIMEKFIESFNQNNMMIILPSLKCIGHIISTSQEKSIVEKYTQFDILNIVINILMNNKNSQLFEDALQTLSYLATGLDSATVKSLIQQPMFDQIMIIAKNGLRAQKQKALMALIRLFQFLQEDSDMVSTFATYKNGIFIQALISQVKLHNSQGYSVMVKVLRVIIDILEQNSRQQLNMGRLGDLRGIFIQEGAIEIFEEIAQNDMIPDLGQQAELILDYLSGDQDQEMKSNNSNGSNKGSMFPNFHFSLGGEGTFRI</sequence>
<name>A0A077ZS21_STYLE</name>
<dbReference type="AlphaFoldDB" id="A0A077ZS21"/>
<dbReference type="SUPFAM" id="SSF48371">
    <property type="entry name" value="ARM repeat"/>
    <property type="match status" value="1"/>
</dbReference>
<keyword evidence="2" id="KW-1185">Reference proteome</keyword>
<dbReference type="InterPro" id="IPR011989">
    <property type="entry name" value="ARM-like"/>
</dbReference>
<gene>
    <name evidence="1" type="primary">Contig18457.g19595</name>
    <name evidence="1" type="ORF">STYLEM_212</name>
</gene>
<dbReference type="InParanoid" id="A0A077ZS21"/>
<organism evidence="1 2">
    <name type="scientific">Stylonychia lemnae</name>
    <name type="common">Ciliate</name>
    <dbReference type="NCBI Taxonomy" id="5949"/>
    <lineage>
        <taxon>Eukaryota</taxon>
        <taxon>Sar</taxon>
        <taxon>Alveolata</taxon>
        <taxon>Ciliophora</taxon>
        <taxon>Intramacronucleata</taxon>
        <taxon>Spirotrichea</taxon>
        <taxon>Stichotrichia</taxon>
        <taxon>Sporadotrichida</taxon>
        <taxon>Oxytrichidae</taxon>
        <taxon>Stylonychinae</taxon>
        <taxon>Stylonychia</taxon>
    </lineage>
</organism>
<evidence type="ECO:0000313" key="2">
    <source>
        <dbReference type="Proteomes" id="UP000039865"/>
    </source>
</evidence>
<protein>
    <submittedName>
        <fullName evidence="1">Importin subunit alpha-8</fullName>
    </submittedName>
</protein>
<dbReference type="InterPro" id="IPR016024">
    <property type="entry name" value="ARM-type_fold"/>
</dbReference>
<proteinExistence type="predicted"/>
<dbReference type="Gene3D" id="1.25.10.10">
    <property type="entry name" value="Leucine-rich Repeat Variant"/>
    <property type="match status" value="1"/>
</dbReference>
<dbReference type="Proteomes" id="UP000039865">
    <property type="component" value="Unassembled WGS sequence"/>
</dbReference>
<evidence type="ECO:0000313" key="1">
    <source>
        <dbReference type="EMBL" id="CDW71271.1"/>
    </source>
</evidence>
<reference evidence="1 2" key="1">
    <citation type="submission" date="2014-06" db="EMBL/GenBank/DDBJ databases">
        <authorList>
            <person name="Swart Estienne"/>
        </authorList>
    </citation>
    <scope>NUCLEOTIDE SEQUENCE [LARGE SCALE GENOMIC DNA]</scope>
    <source>
        <strain evidence="1 2">130c</strain>
    </source>
</reference>
<accession>A0A077ZS21</accession>
<dbReference type="EMBL" id="CCKQ01000209">
    <property type="protein sequence ID" value="CDW71271.1"/>
    <property type="molecule type" value="Genomic_DNA"/>
</dbReference>